<reference evidence="4 5" key="1">
    <citation type="submission" date="2019-02" db="EMBL/GenBank/DDBJ databases">
        <title>Kribbella capetownensis sp. nov. and Kribbella speibonae sp. nov., isolated from soil.</title>
        <authorList>
            <person name="Curtis S.M."/>
            <person name="Norton I."/>
            <person name="Everest G.J."/>
            <person name="Meyers P.R."/>
        </authorList>
    </citation>
    <scope>NUCLEOTIDE SEQUENCE [LARGE SCALE GENOMIC DNA]</scope>
    <source>
        <strain evidence="4 5">NRRL B-24813</strain>
    </source>
</reference>
<dbReference type="PANTHER" id="PTHR13789">
    <property type="entry name" value="MONOOXYGENASE"/>
    <property type="match status" value="1"/>
</dbReference>
<evidence type="ECO:0000259" key="3">
    <source>
        <dbReference type="Pfam" id="PF01494"/>
    </source>
</evidence>
<dbReference type="Gene3D" id="3.50.50.60">
    <property type="entry name" value="FAD/NAD(P)-binding domain"/>
    <property type="match status" value="1"/>
</dbReference>
<evidence type="ECO:0000313" key="4">
    <source>
        <dbReference type="EMBL" id="TCC56953.1"/>
    </source>
</evidence>
<name>A0A4R0K9Q4_9ACTN</name>
<dbReference type="OrthoDB" id="9782160at2"/>
<comment type="caution">
    <text evidence="4">The sequence shown here is derived from an EMBL/GenBank/DDBJ whole genome shotgun (WGS) entry which is preliminary data.</text>
</comment>
<dbReference type="InterPro" id="IPR002938">
    <property type="entry name" value="FAD-bd"/>
</dbReference>
<evidence type="ECO:0000313" key="5">
    <source>
        <dbReference type="Proteomes" id="UP000291144"/>
    </source>
</evidence>
<dbReference type="PANTHER" id="PTHR13789:SF309">
    <property type="entry name" value="PUTATIVE (AFU_ORTHOLOGUE AFUA_6G14510)-RELATED"/>
    <property type="match status" value="1"/>
</dbReference>
<proteinExistence type="predicted"/>
<keyword evidence="5" id="KW-1185">Reference proteome</keyword>
<sequence>MGIGERSALVVGAGIGGLAAAVALRRIGWSVSVLERAPIIAEVGAGLTLWPNAVRALEALELDVTDRTVKTVSRGNILTPKGRWVRRNHPEDVGVLAIHRADLHDVLREQLPDSVLHTDAEVTAVSSNGTLTCSGEELTADLVVAADGVNSITRRTLWSGDAVFQRRAVWRGVTPPESVWPVQESLTLGRGVQVGVLPLPRERVYWFVTVNADQPNQLYADDRREVLNRVGDWHDPIPALVAATPPDQVLHNDIIDIDPVPTYVKDRVVLLGDAAHAMPPDLGQGACQAIEDAVVLAAALADDDLPRYDRERRARVQPMAAEARDSVKRNSNTNAVAHFGLTLAARFIPPKAWREATAKWADWTPPKLPK</sequence>
<dbReference type="AlphaFoldDB" id="A0A4R0K9Q4"/>
<dbReference type="RefSeq" id="WP_131362306.1">
    <property type="nucleotide sequence ID" value="NZ_SJKB01000011.1"/>
</dbReference>
<dbReference type="PRINTS" id="PR00420">
    <property type="entry name" value="RNGMNOXGNASE"/>
</dbReference>
<keyword evidence="1" id="KW-0560">Oxidoreductase</keyword>
<feature type="domain" description="FAD-binding" evidence="3">
    <location>
        <begin position="113"/>
        <end position="317"/>
    </location>
</feature>
<accession>A0A4R0K9Q4</accession>
<dbReference type="InterPro" id="IPR036188">
    <property type="entry name" value="FAD/NAD-bd_sf"/>
</dbReference>
<dbReference type="EMBL" id="SJKB01000011">
    <property type="protein sequence ID" value="TCC56953.1"/>
    <property type="molecule type" value="Genomic_DNA"/>
</dbReference>
<gene>
    <name evidence="4" type="ORF">E0H73_31155</name>
</gene>
<dbReference type="Proteomes" id="UP000291144">
    <property type="component" value="Unassembled WGS sequence"/>
</dbReference>
<dbReference type="GO" id="GO:0004497">
    <property type="term" value="F:monooxygenase activity"/>
    <property type="evidence" value="ECO:0007669"/>
    <property type="project" value="UniProtKB-KW"/>
</dbReference>
<dbReference type="GO" id="GO:0071949">
    <property type="term" value="F:FAD binding"/>
    <property type="evidence" value="ECO:0007669"/>
    <property type="project" value="InterPro"/>
</dbReference>
<organism evidence="4 5">
    <name type="scientific">Kribbella pittospori</name>
    <dbReference type="NCBI Taxonomy" id="722689"/>
    <lineage>
        <taxon>Bacteria</taxon>
        <taxon>Bacillati</taxon>
        <taxon>Actinomycetota</taxon>
        <taxon>Actinomycetes</taxon>
        <taxon>Propionibacteriales</taxon>
        <taxon>Kribbellaceae</taxon>
        <taxon>Kribbella</taxon>
    </lineage>
</organism>
<evidence type="ECO:0000256" key="2">
    <source>
        <dbReference type="ARBA" id="ARBA00023033"/>
    </source>
</evidence>
<evidence type="ECO:0000256" key="1">
    <source>
        <dbReference type="ARBA" id="ARBA00023002"/>
    </source>
</evidence>
<keyword evidence="2" id="KW-0503">Monooxygenase</keyword>
<dbReference type="SUPFAM" id="SSF51905">
    <property type="entry name" value="FAD/NAD(P)-binding domain"/>
    <property type="match status" value="1"/>
</dbReference>
<dbReference type="InterPro" id="IPR050493">
    <property type="entry name" value="FAD-dep_Monooxygenase_BioMet"/>
</dbReference>
<dbReference type="Pfam" id="PF13450">
    <property type="entry name" value="NAD_binding_8"/>
    <property type="match status" value="1"/>
</dbReference>
<dbReference type="Pfam" id="PF01494">
    <property type="entry name" value="FAD_binding_3"/>
    <property type="match status" value="1"/>
</dbReference>
<protein>
    <submittedName>
        <fullName evidence="4">2-polyprenyl-6-methoxyphenol hydroxylase</fullName>
    </submittedName>
</protein>